<organism evidence="2 3">
    <name type="scientific">Sinanodonta woodiana</name>
    <name type="common">Chinese pond mussel</name>
    <name type="synonym">Anodonta woodiana</name>
    <dbReference type="NCBI Taxonomy" id="1069815"/>
    <lineage>
        <taxon>Eukaryota</taxon>
        <taxon>Metazoa</taxon>
        <taxon>Spiralia</taxon>
        <taxon>Lophotrochozoa</taxon>
        <taxon>Mollusca</taxon>
        <taxon>Bivalvia</taxon>
        <taxon>Autobranchia</taxon>
        <taxon>Heteroconchia</taxon>
        <taxon>Palaeoheterodonta</taxon>
        <taxon>Unionida</taxon>
        <taxon>Unionoidea</taxon>
        <taxon>Unionidae</taxon>
        <taxon>Unioninae</taxon>
        <taxon>Sinanodonta</taxon>
    </lineage>
</organism>
<accession>A0ABD3W5Q4</accession>
<reference evidence="2 3" key="1">
    <citation type="submission" date="2024-11" db="EMBL/GenBank/DDBJ databases">
        <title>Chromosome-level genome assembly of the freshwater bivalve Anodonta woodiana.</title>
        <authorList>
            <person name="Chen X."/>
        </authorList>
    </citation>
    <scope>NUCLEOTIDE SEQUENCE [LARGE SCALE GENOMIC DNA]</scope>
    <source>
        <strain evidence="2">MN2024</strain>
        <tissue evidence="2">Gills</tissue>
    </source>
</reference>
<evidence type="ECO:0000256" key="1">
    <source>
        <dbReference type="SAM" id="MobiDB-lite"/>
    </source>
</evidence>
<feature type="compositionally biased region" description="Polar residues" evidence="1">
    <location>
        <begin position="233"/>
        <end position="245"/>
    </location>
</feature>
<feature type="compositionally biased region" description="Polar residues" evidence="1">
    <location>
        <begin position="286"/>
        <end position="306"/>
    </location>
</feature>
<evidence type="ECO:0000313" key="2">
    <source>
        <dbReference type="EMBL" id="KAL3867925.1"/>
    </source>
</evidence>
<proteinExistence type="predicted"/>
<dbReference type="AlphaFoldDB" id="A0ABD3W5Q4"/>
<protein>
    <submittedName>
        <fullName evidence="2">Uncharacterized protein</fullName>
    </submittedName>
</protein>
<evidence type="ECO:0000313" key="3">
    <source>
        <dbReference type="Proteomes" id="UP001634394"/>
    </source>
</evidence>
<comment type="caution">
    <text evidence="2">The sequence shown here is derived from an EMBL/GenBank/DDBJ whole genome shotgun (WGS) entry which is preliminary data.</text>
</comment>
<name>A0ABD3W5Q4_SINWO</name>
<dbReference type="EMBL" id="JBJQND010000008">
    <property type="protein sequence ID" value="KAL3867925.1"/>
    <property type="molecule type" value="Genomic_DNA"/>
</dbReference>
<feature type="region of interest" description="Disordered" evidence="1">
    <location>
        <begin position="233"/>
        <end position="318"/>
    </location>
</feature>
<gene>
    <name evidence="2" type="ORF">ACJMK2_040767</name>
</gene>
<keyword evidence="3" id="KW-1185">Reference proteome</keyword>
<feature type="compositionally biased region" description="Polar residues" evidence="1">
    <location>
        <begin position="269"/>
        <end position="278"/>
    </location>
</feature>
<dbReference type="Proteomes" id="UP001634394">
    <property type="component" value="Unassembled WGS sequence"/>
</dbReference>
<sequence length="439" mass="49578">MMTGRKIELSKGTQLWPLNSVKDTSNDEQYLICFTGDKTISLPFGCQGKFVATSVYLRDLENGRLPKIVQMKNKVQLTDILSKSDDEARFLLEFETTPFEAISFKKTSVYVGFVNQMDTVNGKHILVIPNDFQQLDLELVNILTSSSPSILKEINDFFFSWTVGIDLECIHEKLFCVDNDPCFIYLKNFSENEDYVFVTPVHVKSAGSEQSLQKEQCNPMYANDLLFQTQNKDNVVGGENSNPDRTSPVPDLPPRKPRNKKGSKGDPSAIQTVSQQISIPIDEKFNTTVATEQSTSSIKDTNTSNFLRPEGNSDTDDYLTPISSKRMPAINKSDTPLNFWQLSLHNTVEENRGGRVDVKRDHKTFFDYNVAEVSACFKRCGLGKLGDVCSKERLDGEFFKTLTTKDFEAEPFCLSHFEIKKLVTIVVDGWRPREGKSGK</sequence>